<dbReference type="GO" id="GO:0003677">
    <property type="term" value="F:DNA binding"/>
    <property type="evidence" value="ECO:0007669"/>
    <property type="project" value="UniProtKB-KW"/>
</dbReference>
<keyword evidence="2" id="KW-0238">DNA-binding</keyword>
<comment type="caution">
    <text evidence="5">The sequence shown here is derived from an EMBL/GenBank/DDBJ whole genome shotgun (WGS) entry which is preliminary data.</text>
</comment>
<dbReference type="Pfam" id="PF07702">
    <property type="entry name" value="UTRA"/>
    <property type="match status" value="1"/>
</dbReference>
<dbReference type="Gene3D" id="3.40.1410.10">
    <property type="entry name" value="Chorismate lyase-like"/>
    <property type="match status" value="1"/>
</dbReference>
<evidence type="ECO:0000313" key="6">
    <source>
        <dbReference type="Proteomes" id="UP001141183"/>
    </source>
</evidence>
<dbReference type="RefSeq" id="WP_008677027.1">
    <property type="nucleotide sequence ID" value="NZ_BAAACM010000019.1"/>
</dbReference>
<keyword evidence="1" id="KW-0805">Transcription regulation</keyword>
<evidence type="ECO:0000256" key="3">
    <source>
        <dbReference type="ARBA" id="ARBA00023163"/>
    </source>
</evidence>
<dbReference type="SUPFAM" id="SSF46785">
    <property type="entry name" value="Winged helix' DNA-binding domain"/>
    <property type="match status" value="1"/>
</dbReference>
<sequence>MSQIKYYEIYKDLKAKIENETYGYQQLMPSEYTLIEEYSCSRNTIRRAISELASKGYVQSIKGKGVVIIYKPYKKSEFLLDYTETFKESAIRNKMENKTIVIHFEELVIDEKVSKKTSLPVGEEVYYIQRLRFIEGKPLILDHNYFLKSIAKGLTKEIAETSIYEYMENELKENIITTKRMITGKMATKLDEQFLDLNGYNCVITVNNYTYNANGVMFEFTESRHVPEKFVFYDQSQRIKR</sequence>
<dbReference type="PRINTS" id="PR00035">
    <property type="entry name" value="HTHGNTR"/>
</dbReference>
<dbReference type="InterPro" id="IPR000524">
    <property type="entry name" value="Tscrpt_reg_HTH_GntR"/>
</dbReference>
<dbReference type="PROSITE" id="PS50949">
    <property type="entry name" value="HTH_GNTR"/>
    <property type="match status" value="1"/>
</dbReference>
<accession>A0A9X3XQE7</accession>
<dbReference type="PANTHER" id="PTHR44846:SF12">
    <property type="entry name" value="HTH-TYPE TRANSCRIPTIONAL REGULATOR TRER"/>
    <property type="match status" value="1"/>
</dbReference>
<dbReference type="Pfam" id="PF00392">
    <property type="entry name" value="GntR"/>
    <property type="match status" value="1"/>
</dbReference>
<dbReference type="SUPFAM" id="SSF64288">
    <property type="entry name" value="Chorismate lyase-like"/>
    <property type="match status" value="1"/>
</dbReference>
<evidence type="ECO:0000313" key="5">
    <source>
        <dbReference type="EMBL" id="MDC4241347.1"/>
    </source>
</evidence>
<keyword evidence="6" id="KW-1185">Reference proteome</keyword>
<feature type="domain" description="HTH gntR-type" evidence="4">
    <location>
        <begin position="3"/>
        <end position="71"/>
    </location>
</feature>
<protein>
    <submittedName>
        <fullName evidence="5">UTRA domain-containing protein</fullName>
    </submittedName>
</protein>
<evidence type="ECO:0000256" key="2">
    <source>
        <dbReference type="ARBA" id="ARBA00023125"/>
    </source>
</evidence>
<dbReference type="InterPro" id="IPR028978">
    <property type="entry name" value="Chorismate_lyase_/UTRA_dom_sf"/>
</dbReference>
<dbReference type="GO" id="GO:0045892">
    <property type="term" value="P:negative regulation of DNA-templated transcription"/>
    <property type="evidence" value="ECO:0007669"/>
    <property type="project" value="TreeGrafter"/>
</dbReference>
<keyword evidence="3" id="KW-0804">Transcription</keyword>
<dbReference type="EMBL" id="JAMRYU010000015">
    <property type="protein sequence ID" value="MDC4241347.1"/>
    <property type="molecule type" value="Genomic_DNA"/>
</dbReference>
<dbReference type="InterPro" id="IPR036390">
    <property type="entry name" value="WH_DNA-bd_sf"/>
</dbReference>
<proteinExistence type="predicted"/>
<evidence type="ECO:0000256" key="1">
    <source>
        <dbReference type="ARBA" id="ARBA00023015"/>
    </source>
</evidence>
<dbReference type="InterPro" id="IPR011663">
    <property type="entry name" value="UTRA"/>
</dbReference>
<dbReference type="PANTHER" id="PTHR44846">
    <property type="entry name" value="MANNOSYL-D-GLYCERATE TRANSPORT/METABOLISM SYSTEM REPRESSOR MNGR-RELATED"/>
    <property type="match status" value="1"/>
</dbReference>
<dbReference type="CDD" id="cd07377">
    <property type="entry name" value="WHTH_GntR"/>
    <property type="match status" value="1"/>
</dbReference>
<dbReference type="InterPro" id="IPR036388">
    <property type="entry name" value="WH-like_DNA-bd_sf"/>
</dbReference>
<name>A0A9X3XQE7_9CLOT</name>
<dbReference type="GO" id="GO:0003700">
    <property type="term" value="F:DNA-binding transcription factor activity"/>
    <property type="evidence" value="ECO:0007669"/>
    <property type="project" value="InterPro"/>
</dbReference>
<organism evidence="5 6">
    <name type="scientific">Clostridium tertium</name>
    <dbReference type="NCBI Taxonomy" id="1559"/>
    <lineage>
        <taxon>Bacteria</taxon>
        <taxon>Bacillati</taxon>
        <taxon>Bacillota</taxon>
        <taxon>Clostridia</taxon>
        <taxon>Eubacteriales</taxon>
        <taxon>Clostridiaceae</taxon>
        <taxon>Clostridium</taxon>
    </lineage>
</organism>
<dbReference type="GeneID" id="93044710"/>
<reference evidence="5" key="1">
    <citation type="submission" date="2022-05" db="EMBL/GenBank/DDBJ databases">
        <title>Draft genome sequence of Clostridium tertium strain CP3 isolated from Peru.</title>
        <authorList>
            <person name="Hurtado R."/>
            <person name="Lima L."/>
            <person name="Sousa T."/>
            <person name="Jaiswal A.K."/>
            <person name="Tiwari S."/>
            <person name="Maturrano L."/>
            <person name="Brenig B."/>
            <person name="Azevedo V."/>
        </authorList>
    </citation>
    <scope>NUCLEOTIDE SEQUENCE</scope>
    <source>
        <strain evidence="5">CP3</strain>
    </source>
</reference>
<dbReference type="SMART" id="SM00866">
    <property type="entry name" value="UTRA"/>
    <property type="match status" value="1"/>
</dbReference>
<evidence type="ECO:0000259" key="4">
    <source>
        <dbReference type="PROSITE" id="PS50949"/>
    </source>
</evidence>
<dbReference type="AlphaFoldDB" id="A0A9X3XQE7"/>
<dbReference type="Proteomes" id="UP001141183">
    <property type="component" value="Unassembled WGS sequence"/>
</dbReference>
<dbReference type="SMART" id="SM00345">
    <property type="entry name" value="HTH_GNTR"/>
    <property type="match status" value="1"/>
</dbReference>
<dbReference type="Gene3D" id="1.10.10.10">
    <property type="entry name" value="Winged helix-like DNA-binding domain superfamily/Winged helix DNA-binding domain"/>
    <property type="match status" value="1"/>
</dbReference>
<gene>
    <name evidence="5" type="ORF">NE398_14415</name>
</gene>
<dbReference type="InterPro" id="IPR050679">
    <property type="entry name" value="Bact_HTH_transcr_reg"/>
</dbReference>